<dbReference type="STRING" id="341454.A0A4S2MXG9"/>
<keyword evidence="6 8" id="KW-1133">Transmembrane helix</keyword>
<dbReference type="GO" id="GO:0005774">
    <property type="term" value="C:vacuolar membrane"/>
    <property type="evidence" value="ECO:0007669"/>
    <property type="project" value="UniProtKB-SubCell"/>
</dbReference>
<comment type="subcellular location">
    <subcellularLocation>
        <location evidence="1">Endomembrane system</location>
        <topology evidence="1">Multi-pass membrane protein</topology>
    </subcellularLocation>
    <subcellularLocation>
        <location evidence="8">Vacuole membrane</location>
        <topology evidence="8">Multi-pass membrane protein</topology>
    </subcellularLocation>
</comment>
<feature type="transmembrane region" description="Helical" evidence="8">
    <location>
        <begin position="180"/>
        <end position="201"/>
    </location>
</feature>
<feature type="transmembrane region" description="Helical" evidence="8">
    <location>
        <begin position="149"/>
        <end position="168"/>
    </location>
</feature>
<evidence type="ECO:0000256" key="3">
    <source>
        <dbReference type="ARBA" id="ARBA00022448"/>
    </source>
</evidence>
<feature type="transmembrane region" description="Helical" evidence="8">
    <location>
        <begin position="387"/>
        <end position="410"/>
    </location>
</feature>
<evidence type="ECO:0000313" key="11">
    <source>
        <dbReference type="Proteomes" id="UP000298138"/>
    </source>
</evidence>
<organism evidence="10 11">
    <name type="scientific">Ascodesmis nigricans</name>
    <dbReference type="NCBI Taxonomy" id="341454"/>
    <lineage>
        <taxon>Eukaryota</taxon>
        <taxon>Fungi</taxon>
        <taxon>Dikarya</taxon>
        <taxon>Ascomycota</taxon>
        <taxon>Pezizomycotina</taxon>
        <taxon>Pezizomycetes</taxon>
        <taxon>Pezizales</taxon>
        <taxon>Ascodesmidaceae</taxon>
        <taxon>Ascodesmis</taxon>
    </lineage>
</organism>
<feature type="transmembrane region" description="Helical" evidence="8">
    <location>
        <begin position="294"/>
        <end position="315"/>
    </location>
</feature>
<evidence type="ECO:0000256" key="9">
    <source>
        <dbReference type="SAM" id="MobiDB-lite"/>
    </source>
</evidence>
<dbReference type="GO" id="GO:0006865">
    <property type="term" value="P:amino acid transport"/>
    <property type="evidence" value="ECO:0007669"/>
    <property type="project" value="UniProtKB-KW"/>
</dbReference>
<reference evidence="10 11" key="1">
    <citation type="submission" date="2019-04" db="EMBL/GenBank/DDBJ databases">
        <title>Comparative genomics and transcriptomics to analyze fruiting body development in filamentous ascomycetes.</title>
        <authorList>
            <consortium name="DOE Joint Genome Institute"/>
            <person name="Lutkenhaus R."/>
            <person name="Traeger S."/>
            <person name="Breuer J."/>
            <person name="Kuo A."/>
            <person name="Lipzen A."/>
            <person name="Pangilinan J."/>
            <person name="Dilworth D."/>
            <person name="Sandor L."/>
            <person name="Poggeler S."/>
            <person name="Barry K."/>
            <person name="Grigoriev I.V."/>
            <person name="Nowrousian M."/>
        </authorList>
    </citation>
    <scope>NUCLEOTIDE SEQUENCE [LARGE SCALE GENOMIC DNA]</scope>
    <source>
        <strain evidence="10 11">CBS 389.68</strain>
    </source>
</reference>
<dbReference type="GO" id="GO:0051453">
    <property type="term" value="P:regulation of intracellular pH"/>
    <property type="evidence" value="ECO:0007669"/>
    <property type="project" value="TreeGrafter"/>
</dbReference>
<dbReference type="SUPFAM" id="SSF103473">
    <property type="entry name" value="MFS general substrate transporter"/>
    <property type="match status" value="1"/>
</dbReference>
<evidence type="ECO:0000256" key="4">
    <source>
        <dbReference type="ARBA" id="ARBA00022692"/>
    </source>
</evidence>
<dbReference type="InterPro" id="IPR018460">
    <property type="entry name" value="Battenin_disease_Cln3_subgr"/>
</dbReference>
<dbReference type="EMBL" id="ML220120">
    <property type="protein sequence ID" value="TGZ81337.1"/>
    <property type="molecule type" value="Genomic_DNA"/>
</dbReference>
<keyword evidence="7 8" id="KW-0472">Membrane</keyword>
<dbReference type="PIRSF" id="PIRSF015974">
    <property type="entry name" value="CLN3_BTN1"/>
    <property type="match status" value="1"/>
</dbReference>
<gene>
    <name evidence="10" type="ORF">EX30DRAFT_273484</name>
</gene>
<evidence type="ECO:0000313" key="10">
    <source>
        <dbReference type="EMBL" id="TGZ81337.1"/>
    </source>
</evidence>
<evidence type="ECO:0000256" key="6">
    <source>
        <dbReference type="ARBA" id="ARBA00022989"/>
    </source>
</evidence>
<keyword evidence="8" id="KW-0926">Vacuole</keyword>
<feature type="transmembrane region" description="Helical" evidence="8">
    <location>
        <begin position="213"/>
        <end position="231"/>
    </location>
</feature>
<keyword evidence="5" id="KW-0029">Amino-acid transport</keyword>
<feature type="transmembrane region" description="Helical" evidence="8">
    <location>
        <begin position="97"/>
        <end position="114"/>
    </location>
</feature>
<feature type="transmembrane region" description="Helical" evidence="8">
    <location>
        <begin position="422"/>
        <end position="446"/>
    </location>
</feature>
<keyword evidence="3" id="KW-0813">Transport</keyword>
<dbReference type="OrthoDB" id="5965864at2759"/>
<dbReference type="Proteomes" id="UP000298138">
    <property type="component" value="Unassembled WGS sequence"/>
</dbReference>
<feature type="transmembrane region" description="Helical" evidence="8">
    <location>
        <begin position="360"/>
        <end position="381"/>
    </location>
</feature>
<protein>
    <recommendedName>
        <fullName evidence="8">Protein BTN</fullName>
    </recommendedName>
</protein>
<feature type="transmembrane region" description="Helical" evidence="8">
    <location>
        <begin position="62"/>
        <end position="85"/>
    </location>
</feature>
<sequence>MEHQQPPASAIVAHSLSGSRSPSRHRSPPSYPTVSLPLPGSPASSWRVYRARIQAAFAGADLRVCAAFWLFGLINNVLYVIILSAALDLVGPELPKAIVLLADVFPSLFVKLFLPYVAHRIPYRTRILIIVGLSFLGMQLVAWCEPLSSRLFGVVLASVSSGLGELSFLGMTHYYGPFAVPFWGSGTGAAGLLGAGLYVLATSWLDLSVRGSLMTFGFLPVVMLVAFFAVLPRDPLRAGRSAYTLVGGVDEDAEVEETMDRDDVEDSLLSRGERKSSSTLQDLAIRLQRARSLFWPYILPLLLVYIGEYTINLGVSPTLLFPLPSTPFTHYRDFYPFYNTLYQLGVFISRSSTPFIRIHALYPPALLQLVNLALLTAHALWTFIPNVYVVFAVVFWEGLLGGAVYVNTFAEITEKMEGPEREFALAACTVGDSAGICVAGFVSLWLEPTLCGWQVARGREYCTLK</sequence>
<evidence type="ECO:0000256" key="7">
    <source>
        <dbReference type="ARBA" id="ARBA00023136"/>
    </source>
</evidence>
<dbReference type="PANTHER" id="PTHR10981">
    <property type="entry name" value="BATTENIN"/>
    <property type="match status" value="1"/>
</dbReference>
<dbReference type="InParanoid" id="A0A4S2MXG9"/>
<feature type="region of interest" description="Disordered" evidence="9">
    <location>
        <begin position="1"/>
        <end position="40"/>
    </location>
</feature>
<evidence type="ECO:0000256" key="1">
    <source>
        <dbReference type="ARBA" id="ARBA00004127"/>
    </source>
</evidence>
<proteinExistence type="inferred from homology"/>
<dbReference type="Pfam" id="PF02487">
    <property type="entry name" value="CLN3"/>
    <property type="match status" value="1"/>
</dbReference>
<comment type="similarity">
    <text evidence="2 8">Belongs to the battenin family.</text>
</comment>
<dbReference type="GO" id="GO:0012505">
    <property type="term" value="C:endomembrane system"/>
    <property type="evidence" value="ECO:0007669"/>
    <property type="project" value="UniProtKB-SubCell"/>
</dbReference>
<feature type="transmembrane region" description="Helical" evidence="8">
    <location>
        <begin position="126"/>
        <end position="143"/>
    </location>
</feature>
<dbReference type="Gene3D" id="1.20.1250.20">
    <property type="entry name" value="MFS general substrate transporter like domains"/>
    <property type="match status" value="1"/>
</dbReference>
<dbReference type="FunCoup" id="A0A4S2MXG9">
    <property type="interactions" value="109"/>
</dbReference>
<dbReference type="InterPro" id="IPR003492">
    <property type="entry name" value="Battenin_disease_Cln3"/>
</dbReference>
<keyword evidence="4 8" id="KW-0812">Transmembrane</keyword>
<evidence type="ECO:0000256" key="2">
    <source>
        <dbReference type="ARBA" id="ARBA00007467"/>
    </source>
</evidence>
<name>A0A4S2MXG9_9PEZI</name>
<evidence type="ECO:0000256" key="8">
    <source>
        <dbReference type="RuleBase" id="RU361113"/>
    </source>
</evidence>
<dbReference type="PANTHER" id="PTHR10981:SF0">
    <property type="entry name" value="BATTENIN"/>
    <property type="match status" value="1"/>
</dbReference>
<accession>A0A4S2MXG9</accession>
<dbReference type="AlphaFoldDB" id="A0A4S2MXG9"/>
<dbReference type="PRINTS" id="PR01315">
    <property type="entry name" value="BATTENIN"/>
</dbReference>
<evidence type="ECO:0000256" key="5">
    <source>
        <dbReference type="ARBA" id="ARBA00022970"/>
    </source>
</evidence>
<dbReference type="InterPro" id="IPR036259">
    <property type="entry name" value="MFS_trans_sf"/>
</dbReference>
<keyword evidence="11" id="KW-1185">Reference proteome</keyword>